<evidence type="ECO:0000313" key="4">
    <source>
        <dbReference type="Proteomes" id="UP000287394"/>
    </source>
</evidence>
<evidence type="ECO:0000313" key="3">
    <source>
        <dbReference type="EMBL" id="BDI30722.1"/>
    </source>
</evidence>
<reference evidence="3 4" key="1">
    <citation type="journal article" date="2019" name="Int. J. Syst. Evol. Microbiol.">
        <title>Capsulimonas corticalis gen. nov., sp. nov., an aerobic capsulated bacterium, of a novel bacterial order, Capsulimonadales ord. nov., of the class Armatimonadia of the phylum Armatimonadetes.</title>
        <authorList>
            <person name="Li J."/>
            <person name="Kudo C."/>
            <person name="Tonouchi A."/>
        </authorList>
    </citation>
    <scope>NUCLEOTIDE SEQUENCE [LARGE SCALE GENOMIC DNA]</scope>
    <source>
        <strain evidence="3 4">AX-7</strain>
    </source>
</reference>
<sequence length="315" mass="34998">MILSETADARTSVTFQQDPQNPNRIPFLYSATPPRADIAEDRRQSAAMRLAQRANQMRLSGVVVYDVQDEGDRTQAPRPFPFRPAVETQAYAQQLRGLVSAPLITYKCIAGMQAWEWERWLCETVHAGVEAVSVVGLASSTAHREGITLTRALEFASEHAPKLALGGVVIPERHARQDECARLLRKADLGCRYFISQAIYDPALTIKLLGDYARACEDAGVAPQRIFLTFAPCGSEKTLEFMRWLGVQIPEETAQRILKSDAPLTESIRVCVSHFREIREASADLAIPLGVNIESVSSKKDESQGALDLYRALWI</sequence>
<dbReference type="Gene3D" id="3.20.20.220">
    <property type="match status" value="1"/>
</dbReference>
<protein>
    <recommendedName>
        <fullName evidence="5">Methylenetetrahydrofolate reductase</fullName>
    </recommendedName>
</protein>
<accession>A0A9N7L482</accession>
<keyword evidence="1" id="KW-0560">Oxidoreductase</keyword>
<dbReference type="InterPro" id="IPR029041">
    <property type="entry name" value="FAD-linked_oxidoreductase-like"/>
</dbReference>
<dbReference type="KEGG" id="ccot:CCAX7_27730"/>
<dbReference type="Proteomes" id="UP000287394">
    <property type="component" value="Chromosome"/>
</dbReference>
<dbReference type="GO" id="GO:0016491">
    <property type="term" value="F:oxidoreductase activity"/>
    <property type="evidence" value="ECO:0007669"/>
    <property type="project" value="UniProtKB-KW"/>
</dbReference>
<feature type="region of interest" description="Disordered" evidence="2">
    <location>
        <begin position="1"/>
        <end position="25"/>
    </location>
</feature>
<keyword evidence="4" id="KW-1185">Reference proteome</keyword>
<evidence type="ECO:0000256" key="2">
    <source>
        <dbReference type="SAM" id="MobiDB-lite"/>
    </source>
</evidence>
<evidence type="ECO:0008006" key="5">
    <source>
        <dbReference type="Google" id="ProtNLM"/>
    </source>
</evidence>
<organism evidence="3 4">
    <name type="scientific">Capsulimonas corticalis</name>
    <dbReference type="NCBI Taxonomy" id="2219043"/>
    <lineage>
        <taxon>Bacteria</taxon>
        <taxon>Bacillati</taxon>
        <taxon>Armatimonadota</taxon>
        <taxon>Armatimonadia</taxon>
        <taxon>Capsulimonadales</taxon>
        <taxon>Capsulimonadaceae</taxon>
        <taxon>Capsulimonas</taxon>
    </lineage>
</organism>
<name>A0A9N7L482_9BACT</name>
<dbReference type="AlphaFoldDB" id="A0A9N7L482"/>
<gene>
    <name evidence="3" type="ORF">CCAX7_27730</name>
</gene>
<proteinExistence type="predicted"/>
<feature type="compositionally biased region" description="Polar residues" evidence="2">
    <location>
        <begin position="9"/>
        <end position="23"/>
    </location>
</feature>
<dbReference type="SUPFAM" id="SSF51730">
    <property type="entry name" value="FAD-linked oxidoreductase"/>
    <property type="match status" value="1"/>
</dbReference>
<evidence type="ECO:0000256" key="1">
    <source>
        <dbReference type="ARBA" id="ARBA00023002"/>
    </source>
</evidence>
<dbReference type="EMBL" id="AP025739">
    <property type="protein sequence ID" value="BDI30722.1"/>
    <property type="molecule type" value="Genomic_DNA"/>
</dbReference>